<dbReference type="OrthoDB" id="674604at2759"/>
<proteinExistence type="predicted"/>
<evidence type="ECO:0008006" key="5">
    <source>
        <dbReference type="Google" id="ProtNLM"/>
    </source>
</evidence>
<keyword evidence="4" id="KW-1185">Reference proteome</keyword>
<comment type="caution">
    <text evidence="3">The sequence shown here is derived from an EMBL/GenBank/DDBJ whole genome shotgun (WGS) entry which is preliminary data.</text>
</comment>
<dbReference type="Proteomes" id="UP000801428">
    <property type="component" value="Unassembled WGS sequence"/>
</dbReference>
<dbReference type="PANTHER" id="PTHR10622">
    <property type="entry name" value="HET DOMAIN-CONTAINING PROTEIN"/>
    <property type="match status" value="1"/>
</dbReference>
<sequence>MRLINTFTRQFEEFIGSNIPPYAILSHTWEEEEVTFRQYLDGGCSDKKGFFKIDMTCRWAMKGGIGYAWVDTCCIDKSSSAELTEAINSMYRWFTRGWTLQELIAPEHIVFFNKEWAVLRGATDTNSKFEMASKLSDITKIDEALLQGRRHLSSYSVAQKMSWASGRVTTRIEDMAYCLLGIFNINMSLLYGEENMAFRRLQEEIIRSTEDLSIFAWRLTADTRGDLRASSEDEGEDEDGATFVSGIMAESPREFASCASYERTINQDVLEFSSTNVGVRTRMRMKKILCSPSSFALVFPLNCEHQGHLVGLRLRQVGPRQYVRADPWSLCMVTALNESLAGEERILLTGLPKAQPYSHLRYAPLQWIVPNLRLNVLRIRSSPAVTISEVWPPDRWDHEDDLFSIAVGSERDFAIIHLEHHITRTFDMLRVEQSIRYCIIIVAQSHYKKRNFSFQYGIIYKEHFSEKLINLQFEMERSGGDSRAFMTMLQALKIPKVLSVYHTFKDPQHPFAALSVESMLYSDKTIAQGTCQDLLIKDRIGRPGESPPIDRVYDWSLEGDEMRRQGLYIKF</sequence>
<gene>
    <name evidence="3" type="ORF">E8E13_002265</name>
</gene>
<evidence type="ECO:0000259" key="1">
    <source>
        <dbReference type="Pfam" id="PF06985"/>
    </source>
</evidence>
<dbReference type="Pfam" id="PF06985">
    <property type="entry name" value="HET"/>
    <property type="match status" value="1"/>
</dbReference>
<dbReference type="InterPro" id="IPR010730">
    <property type="entry name" value="HET"/>
</dbReference>
<feature type="domain" description="Heterokaryon incompatibility" evidence="1">
    <location>
        <begin position="22"/>
        <end position="91"/>
    </location>
</feature>
<reference evidence="3" key="1">
    <citation type="submission" date="2019-04" db="EMBL/GenBank/DDBJ databases">
        <title>Sequencing of skin fungus with MAO and IRED activity.</title>
        <authorList>
            <person name="Marsaioli A.J."/>
            <person name="Bonatto J.M.C."/>
            <person name="Reis Junior O."/>
        </authorList>
    </citation>
    <scope>NUCLEOTIDE SEQUENCE</scope>
    <source>
        <strain evidence="3">30M1</strain>
    </source>
</reference>
<dbReference type="InterPro" id="IPR058525">
    <property type="entry name" value="DUF8212"/>
</dbReference>
<organism evidence="3 4">
    <name type="scientific">Curvularia kusanoi</name>
    <name type="common">Cochliobolus kusanoi</name>
    <dbReference type="NCBI Taxonomy" id="90978"/>
    <lineage>
        <taxon>Eukaryota</taxon>
        <taxon>Fungi</taxon>
        <taxon>Dikarya</taxon>
        <taxon>Ascomycota</taxon>
        <taxon>Pezizomycotina</taxon>
        <taxon>Dothideomycetes</taxon>
        <taxon>Pleosporomycetidae</taxon>
        <taxon>Pleosporales</taxon>
        <taxon>Pleosporineae</taxon>
        <taxon>Pleosporaceae</taxon>
        <taxon>Curvularia</taxon>
    </lineage>
</organism>
<dbReference type="EMBL" id="SWKU01000002">
    <property type="protein sequence ID" value="KAF3009463.1"/>
    <property type="molecule type" value="Genomic_DNA"/>
</dbReference>
<name>A0A9P4TM56_CURKU</name>
<dbReference type="Pfam" id="PF26640">
    <property type="entry name" value="DUF8212"/>
    <property type="match status" value="1"/>
</dbReference>
<feature type="domain" description="DUF8212" evidence="2">
    <location>
        <begin position="197"/>
        <end position="285"/>
    </location>
</feature>
<dbReference type="AlphaFoldDB" id="A0A9P4TM56"/>
<accession>A0A9P4TM56</accession>
<evidence type="ECO:0000313" key="3">
    <source>
        <dbReference type="EMBL" id="KAF3009463.1"/>
    </source>
</evidence>
<evidence type="ECO:0000313" key="4">
    <source>
        <dbReference type="Proteomes" id="UP000801428"/>
    </source>
</evidence>
<evidence type="ECO:0000259" key="2">
    <source>
        <dbReference type="Pfam" id="PF26640"/>
    </source>
</evidence>
<dbReference type="PANTHER" id="PTHR10622:SF12">
    <property type="entry name" value="HET DOMAIN-CONTAINING PROTEIN"/>
    <property type="match status" value="1"/>
</dbReference>
<protein>
    <recommendedName>
        <fullName evidence="5">Heterokaryon incompatibility domain-containing protein</fullName>
    </recommendedName>
</protein>